<dbReference type="Proteomes" id="UP000559182">
    <property type="component" value="Unassembled WGS sequence"/>
</dbReference>
<keyword evidence="1" id="KW-0862">Zinc</keyword>
<dbReference type="RefSeq" id="WP_183322100.1">
    <property type="nucleotide sequence ID" value="NZ_JACHVQ010000003.1"/>
</dbReference>
<keyword evidence="1" id="KW-0863">Zinc-finger</keyword>
<evidence type="ECO:0000259" key="3">
    <source>
        <dbReference type="PROSITE" id="PS50966"/>
    </source>
</evidence>
<keyword evidence="5" id="KW-1185">Reference proteome</keyword>
<name>A0A839N7A5_9MICO</name>
<reference evidence="4 5" key="1">
    <citation type="submission" date="2020-08" db="EMBL/GenBank/DDBJ databases">
        <title>Sequencing the genomes of 1000 actinobacteria strains.</title>
        <authorList>
            <person name="Klenk H.-P."/>
        </authorList>
    </citation>
    <scope>NUCLEOTIDE SEQUENCE [LARGE SCALE GENOMIC DNA]</scope>
    <source>
        <strain evidence="4 5">DSM 105369</strain>
    </source>
</reference>
<dbReference type="PROSITE" id="PS50966">
    <property type="entry name" value="ZF_SWIM"/>
    <property type="match status" value="1"/>
</dbReference>
<accession>A0A839N7A5</accession>
<gene>
    <name evidence="4" type="ORF">FHU39_003671</name>
</gene>
<sequence>MARWSLEQVRGLAPDDSSLAAARKLSSPGPWSETGSTDLLVWGNCQGSGKKPYQVSVDLSGPAFRCSCPSRKFPCKHALALLMLWAAGEDGVGAADRAADFAGEWAAGRSERAAKARTPREAPADPEARAKRVEQRIALMDAGIEQFAGWLRDLVRGGLAAAHERPYSWWDGAAARLVDAQCPRLAESVRDMASAVHRGDDWADVLLDGVGRWWLIVHTWQRRDALTPDTLADLRAALGWSYAAADLPDGDRVSGTWLVLGAHRSDDGRLRQQRTWLRETTTGELLQVLDFAAGQGVLVAPQLTGSLVTATLARYPGSAPKRARFVETADTPVQPAAALPPGSTLSAAVAAGAAAAATNPFVDLHPVVLSGAVLTAQPAPQIVDADGCRLPLTEDAEVWTALAVTGGHPVDVFGELDGPAFRPLAATTPAGVVPV</sequence>
<proteinExistence type="predicted"/>
<evidence type="ECO:0000256" key="2">
    <source>
        <dbReference type="SAM" id="MobiDB-lite"/>
    </source>
</evidence>
<dbReference type="AlphaFoldDB" id="A0A839N7A5"/>
<organism evidence="4 5">
    <name type="scientific">Flexivirga oryzae</name>
    <dbReference type="NCBI Taxonomy" id="1794944"/>
    <lineage>
        <taxon>Bacteria</taxon>
        <taxon>Bacillati</taxon>
        <taxon>Actinomycetota</taxon>
        <taxon>Actinomycetes</taxon>
        <taxon>Micrococcales</taxon>
        <taxon>Dermacoccaceae</taxon>
        <taxon>Flexivirga</taxon>
    </lineage>
</organism>
<dbReference type="GO" id="GO:0008270">
    <property type="term" value="F:zinc ion binding"/>
    <property type="evidence" value="ECO:0007669"/>
    <property type="project" value="UniProtKB-KW"/>
</dbReference>
<feature type="region of interest" description="Disordered" evidence="2">
    <location>
        <begin position="110"/>
        <end position="129"/>
    </location>
</feature>
<evidence type="ECO:0000313" key="5">
    <source>
        <dbReference type="Proteomes" id="UP000559182"/>
    </source>
</evidence>
<comment type="caution">
    <text evidence="4">The sequence shown here is derived from an EMBL/GenBank/DDBJ whole genome shotgun (WGS) entry which is preliminary data.</text>
</comment>
<protein>
    <recommendedName>
        <fullName evidence="3">SWIM-type domain-containing protein</fullName>
    </recommendedName>
</protein>
<dbReference type="InterPro" id="IPR007527">
    <property type="entry name" value="Znf_SWIM"/>
</dbReference>
<dbReference type="Pfam" id="PF04434">
    <property type="entry name" value="SWIM"/>
    <property type="match status" value="1"/>
</dbReference>
<feature type="domain" description="SWIM-type" evidence="3">
    <location>
        <begin position="53"/>
        <end position="86"/>
    </location>
</feature>
<keyword evidence="1" id="KW-0479">Metal-binding</keyword>
<evidence type="ECO:0000313" key="4">
    <source>
        <dbReference type="EMBL" id="MBB2893640.1"/>
    </source>
</evidence>
<evidence type="ECO:0000256" key="1">
    <source>
        <dbReference type="PROSITE-ProRule" id="PRU00325"/>
    </source>
</evidence>
<dbReference type="EMBL" id="JACHVQ010000003">
    <property type="protein sequence ID" value="MBB2893640.1"/>
    <property type="molecule type" value="Genomic_DNA"/>
</dbReference>